<feature type="compositionally biased region" description="Low complexity" evidence="1">
    <location>
        <begin position="155"/>
        <end position="167"/>
    </location>
</feature>
<sequence length="359" mass="36252">MVVTTRGSEPDSPHKRPAGTVRPERGTRPRGDLPGKPDQARLPGKPGRSGLPGKPGRSGLRGRLPDPAALDVKAALLDLRATTSRHRITAAGLRTASTAIRVVTATRSPVGSSRPRRKALFLGLAVAAAGLGVVVVSTTGQSSGSAEFRSPPAVPAQASAAGPSAAAKQGGLAPYARASVAGPRLVPDTRMPVRAGRNGSAAPEPSATARRTRVLPGQSARPAKRATARTATRTGAGTRARSGLTEKAASISIGEPGGGATVSGPVSVSGTVDMPEGYQVWLLSRQGATGSYQVEGACRGQRAFVCGSAGLAGGGDDTFEFTTVVVDSATAATLHAGATRDSLPTYVARSEVTIRRAAA</sequence>
<feature type="region of interest" description="Disordered" evidence="1">
    <location>
        <begin position="1"/>
        <end position="65"/>
    </location>
</feature>
<evidence type="ECO:0000256" key="2">
    <source>
        <dbReference type="SAM" id="Phobius"/>
    </source>
</evidence>
<dbReference type="AlphaFoldDB" id="A0A2T0K7K9"/>
<keyword evidence="2" id="KW-1133">Transmembrane helix</keyword>
<name>A0A2T0K7K9_9ACTN</name>
<evidence type="ECO:0000313" key="4">
    <source>
        <dbReference type="Proteomes" id="UP000239415"/>
    </source>
</evidence>
<reference evidence="3 4" key="1">
    <citation type="submission" date="2018-03" db="EMBL/GenBank/DDBJ databases">
        <title>Genomic Encyclopedia of Archaeal and Bacterial Type Strains, Phase II (KMG-II): from individual species to whole genera.</title>
        <authorList>
            <person name="Goeker M."/>
        </authorList>
    </citation>
    <scope>NUCLEOTIDE SEQUENCE [LARGE SCALE GENOMIC DNA]</scope>
    <source>
        <strain evidence="3 4">DSM 43146</strain>
    </source>
</reference>
<accession>A0A2T0K7K9</accession>
<organism evidence="3 4">
    <name type="scientific">Actinoplanes italicus</name>
    <dbReference type="NCBI Taxonomy" id="113567"/>
    <lineage>
        <taxon>Bacteria</taxon>
        <taxon>Bacillati</taxon>
        <taxon>Actinomycetota</taxon>
        <taxon>Actinomycetes</taxon>
        <taxon>Micromonosporales</taxon>
        <taxon>Micromonosporaceae</taxon>
        <taxon>Actinoplanes</taxon>
    </lineage>
</organism>
<dbReference type="RefSeq" id="WP_106322964.1">
    <property type="nucleotide sequence ID" value="NZ_BOMO01000092.1"/>
</dbReference>
<feature type="region of interest" description="Disordered" evidence="1">
    <location>
        <begin position="142"/>
        <end position="167"/>
    </location>
</feature>
<dbReference type="EMBL" id="PVMZ01000011">
    <property type="protein sequence ID" value="PRX19003.1"/>
    <property type="molecule type" value="Genomic_DNA"/>
</dbReference>
<feature type="compositionally biased region" description="Low complexity" evidence="1">
    <location>
        <begin position="228"/>
        <end position="241"/>
    </location>
</feature>
<evidence type="ECO:0000256" key="1">
    <source>
        <dbReference type="SAM" id="MobiDB-lite"/>
    </source>
</evidence>
<keyword evidence="2" id="KW-0812">Transmembrane</keyword>
<dbReference type="OrthoDB" id="3298714at2"/>
<protein>
    <submittedName>
        <fullName evidence="3">Uncharacterized protein</fullName>
    </submittedName>
</protein>
<comment type="caution">
    <text evidence="3">The sequence shown here is derived from an EMBL/GenBank/DDBJ whole genome shotgun (WGS) entry which is preliminary data.</text>
</comment>
<dbReference type="Proteomes" id="UP000239415">
    <property type="component" value="Unassembled WGS sequence"/>
</dbReference>
<proteinExistence type="predicted"/>
<keyword evidence="2" id="KW-0472">Membrane</keyword>
<gene>
    <name evidence="3" type="ORF">CLV67_111151</name>
</gene>
<feature type="region of interest" description="Disordered" evidence="1">
    <location>
        <begin position="186"/>
        <end position="244"/>
    </location>
</feature>
<feature type="transmembrane region" description="Helical" evidence="2">
    <location>
        <begin position="119"/>
        <end position="140"/>
    </location>
</feature>
<keyword evidence="4" id="KW-1185">Reference proteome</keyword>
<feature type="compositionally biased region" description="Basic and acidic residues" evidence="1">
    <location>
        <begin position="22"/>
        <end position="39"/>
    </location>
</feature>
<evidence type="ECO:0000313" key="3">
    <source>
        <dbReference type="EMBL" id="PRX19003.1"/>
    </source>
</evidence>